<dbReference type="AlphaFoldDB" id="A0A9W9PJS0"/>
<evidence type="ECO:0000313" key="2">
    <source>
        <dbReference type="EMBL" id="KAJ5246988.1"/>
    </source>
</evidence>
<feature type="compositionally biased region" description="Basic and acidic residues" evidence="1">
    <location>
        <begin position="141"/>
        <end position="164"/>
    </location>
</feature>
<reference evidence="2" key="2">
    <citation type="journal article" date="2023" name="IMA Fungus">
        <title>Comparative genomic study of the Penicillium genus elucidates a diverse pangenome and 15 lateral gene transfer events.</title>
        <authorList>
            <person name="Petersen C."/>
            <person name="Sorensen T."/>
            <person name="Nielsen M.R."/>
            <person name="Sondergaard T.E."/>
            <person name="Sorensen J.L."/>
            <person name="Fitzpatrick D.A."/>
            <person name="Frisvad J.C."/>
            <person name="Nielsen K.L."/>
        </authorList>
    </citation>
    <scope>NUCLEOTIDE SEQUENCE</scope>
    <source>
        <strain evidence="2">IBT 19713</strain>
    </source>
</reference>
<dbReference type="EMBL" id="JAPQKS010000002">
    <property type="protein sequence ID" value="KAJ5246988.1"/>
    <property type="molecule type" value="Genomic_DNA"/>
</dbReference>
<feature type="compositionally biased region" description="Acidic residues" evidence="1">
    <location>
        <begin position="385"/>
        <end position="394"/>
    </location>
</feature>
<keyword evidence="3" id="KW-1185">Reference proteome</keyword>
<gene>
    <name evidence="2" type="ORF">N7468_001971</name>
</gene>
<feature type="region of interest" description="Disordered" evidence="1">
    <location>
        <begin position="78"/>
        <end position="197"/>
    </location>
</feature>
<evidence type="ECO:0008006" key="4">
    <source>
        <dbReference type="Google" id="ProtNLM"/>
    </source>
</evidence>
<dbReference type="RefSeq" id="XP_058334409.1">
    <property type="nucleotide sequence ID" value="XM_058471268.1"/>
</dbReference>
<evidence type="ECO:0000313" key="3">
    <source>
        <dbReference type="Proteomes" id="UP001150941"/>
    </source>
</evidence>
<sequence length="507" mass="56498">MTETTRLHISPLTPDLFPSVIPPSLRSAATDVSFHEIPTFPENSYGYITLPSMDADKIKKKLNGSILKGKKFKIETARPSKRHLEEVADQDAPVEKKKSKRRRSEDGVLDGFELPSGRKVKRGWTEPANGKKDRRKSEKRKNKEDNKEKPQPKSKYSEKAECLFHTKIPPNRTSNRTEDEKKSKKNKKKTAESVVHEFSQTVTHPSFLRASGDVAPLTTAFEEGKGWVDDKGNVKETASAKSRKKDYIPGQVPGAKEKRSTKTSALKGEPENPQSSSDSEDWTSSSGSSDETSDSESEDGSSSDDSGSSGEIPSEETMSTETKRSLDSPKPSPDASDPSSVMQRMAHPRKSTPLEALFKRPTSDTLKEQPAAADAAGFSFFGNNDDIESEEEPQVAEPQTPFTPFAKRDLQARGLRSAAPTPDTSMAGRHFSWNEDADIEDDDDSIDTPVSKSRGKSLSAEKDETEFAKWFWENRGDNNRAWKKRRRDAAKEQRQRENRKKGMKGKS</sequence>
<reference evidence="2" key="1">
    <citation type="submission" date="2022-11" db="EMBL/GenBank/DDBJ databases">
        <authorList>
            <person name="Petersen C."/>
        </authorList>
    </citation>
    <scope>NUCLEOTIDE SEQUENCE</scope>
    <source>
        <strain evidence="2">IBT 19713</strain>
    </source>
</reference>
<feature type="compositionally biased region" description="Basic and acidic residues" evidence="1">
    <location>
        <begin position="222"/>
        <end position="234"/>
    </location>
</feature>
<dbReference type="Proteomes" id="UP001150941">
    <property type="component" value="Unassembled WGS sequence"/>
</dbReference>
<feature type="compositionally biased region" description="Basic residues" evidence="1">
    <location>
        <begin position="497"/>
        <end position="507"/>
    </location>
</feature>
<protein>
    <recommendedName>
        <fullName evidence="4">Suppressor protein SRP40</fullName>
    </recommendedName>
</protein>
<proteinExistence type="predicted"/>
<feature type="compositionally biased region" description="Acidic residues" evidence="1">
    <location>
        <begin position="435"/>
        <end position="446"/>
    </location>
</feature>
<evidence type="ECO:0000256" key="1">
    <source>
        <dbReference type="SAM" id="MobiDB-lite"/>
    </source>
</evidence>
<comment type="caution">
    <text evidence="2">The sequence shown here is derived from an EMBL/GenBank/DDBJ whole genome shotgun (WGS) entry which is preliminary data.</text>
</comment>
<feature type="compositionally biased region" description="Low complexity" evidence="1">
    <location>
        <begin position="303"/>
        <end position="317"/>
    </location>
</feature>
<feature type="compositionally biased region" description="Basic and acidic residues" evidence="1">
    <location>
        <begin position="459"/>
        <end position="480"/>
    </location>
</feature>
<name>A0A9W9PJS0_9EURO</name>
<feature type="compositionally biased region" description="Acidic residues" evidence="1">
    <location>
        <begin position="291"/>
        <end position="302"/>
    </location>
</feature>
<accession>A0A9W9PJS0</accession>
<organism evidence="2 3">
    <name type="scientific">Penicillium chermesinum</name>
    <dbReference type="NCBI Taxonomy" id="63820"/>
    <lineage>
        <taxon>Eukaryota</taxon>
        <taxon>Fungi</taxon>
        <taxon>Dikarya</taxon>
        <taxon>Ascomycota</taxon>
        <taxon>Pezizomycotina</taxon>
        <taxon>Eurotiomycetes</taxon>
        <taxon>Eurotiomycetidae</taxon>
        <taxon>Eurotiales</taxon>
        <taxon>Aspergillaceae</taxon>
        <taxon>Penicillium</taxon>
    </lineage>
</organism>
<dbReference type="GeneID" id="83198571"/>
<feature type="compositionally biased region" description="Basic and acidic residues" evidence="1">
    <location>
        <begin position="357"/>
        <end position="367"/>
    </location>
</feature>
<feature type="region of interest" description="Disordered" evidence="1">
    <location>
        <begin position="222"/>
        <end position="507"/>
    </location>
</feature>
<dbReference type="OrthoDB" id="3595585at2759"/>